<dbReference type="CTD" id="90459"/>
<dbReference type="RefSeq" id="XP_032806676.1">
    <property type="nucleotide sequence ID" value="XM_032950785.1"/>
</dbReference>
<dbReference type="GO" id="GO:0000175">
    <property type="term" value="F:3'-5'-RNA exonuclease activity"/>
    <property type="evidence" value="ECO:0007669"/>
    <property type="project" value="InterPro"/>
</dbReference>
<proteinExistence type="predicted"/>
<dbReference type="SMART" id="SM00479">
    <property type="entry name" value="EXOIII"/>
    <property type="match status" value="1"/>
</dbReference>
<feature type="domain" description="Exonuclease" evidence="5">
    <location>
        <begin position="152"/>
        <end position="338"/>
    </location>
</feature>
<dbReference type="SUPFAM" id="SSF53098">
    <property type="entry name" value="Ribonuclease H-like"/>
    <property type="match status" value="1"/>
</dbReference>
<keyword evidence="3" id="KW-0269">Exonuclease</keyword>
<dbReference type="InterPro" id="IPR051274">
    <property type="entry name" value="3-5_Exoribonuclease"/>
</dbReference>
<feature type="region of interest" description="Disordered" evidence="4">
    <location>
        <begin position="356"/>
        <end position="384"/>
    </location>
</feature>
<dbReference type="InterPro" id="IPR036361">
    <property type="entry name" value="SAP_dom_sf"/>
</dbReference>
<keyword evidence="2" id="KW-0378">Hydrolase</keyword>
<evidence type="ECO:0000256" key="1">
    <source>
        <dbReference type="ARBA" id="ARBA00022722"/>
    </source>
</evidence>
<reference evidence="7" key="1">
    <citation type="submission" date="2025-08" db="UniProtKB">
        <authorList>
            <consortium name="RefSeq"/>
        </authorList>
    </citation>
    <scope>IDENTIFICATION</scope>
    <source>
        <tissue evidence="7">Sperm</tissue>
    </source>
</reference>
<dbReference type="AlphaFoldDB" id="A0AAJ7WQS0"/>
<dbReference type="PANTHER" id="PTHR23044">
    <property type="entry name" value="3'-5' EXONUCLEASE ERI1-RELATED"/>
    <property type="match status" value="1"/>
</dbReference>
<sequence length="384" mass="43238">MEPAACKGRRGGRAAAAVAKENIPGWQDDGHADVDFVKEGSALRIEANGLAETESPSSPTPDLECDDQPNPEQCLTTYQVVRMGRSELCNHLTRLSLDTSGTKEVLRQRLKSYCQLEHRRKGSEDRSACSERPAIVRSILHASKLEPCAFNYICVIDFEATCQEHNPRDFPHEIIEFPVVLLNTSTLQIEDTFQEYVKPFLNPTLSNFCTSLTGITQETVDAADYFPEVIDRVVNWMRQKGLGTTYTYAILTDGSWDMARFLNIQCQLSQLPYPRFAKKWINVRKTFCYFFKLSREKTKLSHMLECLELQPEGRAHSGLDDSRNIARVAGSLLSRGCCLRLNERLSQGRVTAVRGGETLAATPVPSTPRHKHSRNSQSPSRLRI</sequence>
<evidence type="ECO:0000313" key="6">
    <source>
        <dbReference type="Proteomes" id="UP001318040"/>
    </source>
</evidence>
<dbReference type="GO" id="GO:0003676">
    <property type="term" value="F:nucleic acid binding"/>
    <property type="evidence" value="ECO:0007669"/>
    <property type="project" value="InterPro"/>
</dbReference>
<dbReference type="Pfam" id="PF00929">
    <property type="entry name" value="RNase_T"/>
    <property type="match status" value="1"/>
</dbReference>
<protein>
    <submittedName>
        <fullName evidence="7">3'-5' exoribonuclease 1 isoform X1</fullName>
    </submittedName>
</protein>
<dbReference type="InterPro" id="IPR013520">
    <property type="entry name" value="Ribonucl_H"/>
</dbReference>
<keyword evidence="6" id="KW-1185">Reference proteome</keyword>
<dbReference type="PANTHER" id="PTHR23044:SF61">
    <property type="entry name" value="3'-5' EXORIBONUCLEASE 1-RELATED"/>
    <property type="match status" value="1"/>
</dbReference>
<feature type="region of interest" description="Disordered" evidence="4">
    <location>
        <begin position="49"/>
        <end position="69"/>
    </location>
</feature>
<dbReference type="FunFam" id="3.30.420.10:FF:000034">
    <property type="entry name" value="3'-5' exoribonuclease 1"/>
    <property type="match status" value="1"/>
</dbReference>
<evidence type="ECO:0000259" key="5">
    <source>
        <dbReference type="SMART" id="SM00479"/>
    </source>
</evidence>
<dbReference type="Gene3D" id="1.10.720.30">
    <property type="entry name" value="SAP domain"/>
    <property type="match status" value="1"/>
</dbReference>
<evidence type="ECO:0000256" key="3">
    <source>
        <dbReference type="ARBA" id="ARBA00022839"/>
    </source>
</evidence>
<evidence type="ECO:0000256" key="4">
    <source>
        <dbReference type="SAM" id="MobiDB-lite"/>
    </source>
</evidence>
<dbReference type="GO" id="GO:0005730">
    <property type="term" value="C:nucleolus"/>
    <property type="evidence" value="ECO:0007669"/>
    <property type="project" value="TreeGrafter"/>
</dbReference>
<dbReference type="Proteomes" id="UP001318040">
    <property type="component" value="Chromosome 9"/>
</dbReference>
<name>A0AAJ7WQS0_PETMA</name>
<dbReference type="KEGG" id="pmrn:116940662"/>
<dbReference type="InterPro" id="IPR047201">
    <property type="entry name" value="ERI-1_3'hExo-like"/>
</dbReference>
<dbReference type="InterPro" id="IPR012337">
    <property type="entry name" value="RNaseH-like_sf"/>
</dbReference>
<feature type="compositionally biased region" description="Polar residues" evidence="4">
    <location>
        <begin position="375"/>
        <end position="384"/>
    </location>
</feature>
<evidence type="ECO:0000256" key="2">
    <source>
        <dbReference type="ARBA" id="ARBA00022801"/>
    </source>
</evidence>
<dbReference type="CDD" id="cd06133">
    <property type="entry name" value="ERI-1_3'hExo_like"/>
    <property type="match status" value="1"/>
</dbReference>
<keyword evidence="1" id="KW-0540">Nuclease</keyword>
<dbReference type="GO" id="GO:0005737">
    <property type="term" value="C:cytoplasm"/>
    <property type="evidence" value="ECO:0007669"/>
    <property type="project" value="TreeGrafter"/>
</dbReference>
<evidence type="ECO:0000313" key="7">
    <source>
        <dbReference type="RefSeq" id="XP_032806676.1"/>
    </source>
</evidence>
<dbReference type="InterPro" id="IPR036397">
    <property type="entry name" value="RNaseH_sf"/>
</dbReference>
<accession>A0AAJ7WQS0</accession>
<gene>
    <name evidence="7" type="primary">ERI1</name>
</gene>
<dbReference type="Gene3D" id="3.30.420.10">
    <property type="entry name" value="Ribonuclease H-like superfamily/Ribonuclease H"/>
    <property type="match status" value="1"/>
</dbReference>
<organism evidence="6 7">
    <name type="scientific">Petromyzon marinus</name>
    <name type="common">Sea lamprey</name>
    <dbReference type="NCBI Taxonomy" id="7757"/>
    <lineage>
        <taxon>Eukaryota</taxon>
        <taxon>Metazoa</taxon>
        <taxon>Chordata</taxon>
        <taxon>Craniata</taxon>
        <taxon>Vertebrata</taxon>
        <taxon>Cyclostomata</taxon>
        <taxon>Hyperoartia</taxon>
        <taxon>Petromyzontiformes</taxon>
        <taxon>Petromyzontidae</taxon>
        <taxon>Petromyzon</taxon>
    </lineage>
</organism>